<protein>
    <submittedName>
        <fullName evidence="2">HEPN domain-containing protein</fullName>
    </submittedName>
</protein>
<evidence type="ECO:0000259" key="1">
    <source>
        <dbReference type="Pfam" id="PF18735"/>
    </source>
</evidence>
<accession>A0AAU6TT74</accession>
<name>A0AAU6TT74_UNCXX</name>
<gene>
    <name evidence="2" type="ORF">MRM81_12725</name>
</gene>
<dbReference type="AlphaFoldDB" id="A0AAU6TT74"/>
<organism evidence="2">
    <name type="scientific">bacterium 19GA11TI05</name>
    <dbReference type="NCBI Taxonomy" id="2920688"/>
    <lineage>
        <taxon>Bacteria</taxon>
    </lineage>
</organism>
<sequence>MHKTIISNLMKELDLFYAQLDALAPISDPLKSEERKKFSTFYVVCVAATYENCIRNILYDYSDFYHAKFSFQVEKKYERLNSRIKYSDLRTIISSFDGNTKWFDEKCLKIGKELSVDLKKAYDQVLDWRHSAAHANKYPTSLEEIYKFHNFVKYVIYSFEEAMLGYVRHQIISEASTKIHVAKTISNRVLEICSSEEREYEKIRCETEILLIEIKNFKHERRRAVICPDKSVLLLSRCSEIVELAKVKINALKKVT</sequence>
<reference evidence="2" key="1">
    <citation type="submission" date="2022-03" db="EMBL/GenBank/DDBJ databases">
        <title>Sea Food Isolates.</title>
        <authorList>
            <person name="Li c."/>
        </authorList>
    </citation>
    <scope>NUCLEOTIDE SEQUENCE</scope>
    <source>
        <strain evidence="2">19GA11TI05</strain>
    </source>
</reference>
<dbReference type="InterPro" id="IPR041519">
    <property type="entry name" value="HEPN_RiboL-PSP"/>
</dbReference>
<dbReference type="Pfam" id="PF18735">
    <property type="entry name" value="HEPN_RiboL-PSP"/>
    <property type="match status" value="1"/>
</dbReference>
<dbReference type="EMBL" id="CP095362">
    <property type="protein sequence ID" value="XAG64350.1"/>
    <property type="molecule type" value="Genomic_DNA"/>
</dbReference>
<proteinExistence type="predicted"/>
<feature type="domain" description="RiboL-PSP-HEPN" evidence="1">
    <location>
        <begin position="10"/>
        <end position="163"/>
    </location>
</feature>
<evidence type="ECO:0000313" key="2">
    <source>
        <dbReference type="EMBL" id="XAG64350.1"/>
    </source>
</evidence>